<dbReference type="Pfam" id="PF07452">
    <property type="entry name" value="CHRD"/>
    <property type="match status" value="1"/>
</dbReference>
<organism evidence="3 4">
    <name type="scientific">Paradevosia shaoguanensis</name>
    <dbReference type="NCBI Taxonomy" id="1335043"/>
    <lineage>
        <taxon>Bacteria</taxon>
        <taxon>Pseudomonadati</taxon>
        <taxon>Pseudomonadota</taxon>
        <taxon>Alphaproteobacteria</taxon>
        <taxon>Hyphomicrobiales</taxon>
        <taxon>Devosiaceae</taxon>
        <taxon>Paradevosia</taxon>
    </lineage>
</organism>
<dbReference type="AlphaFoldDB" id="A0AA41QQY0"/>
<evidence type="ECO:0000313" key="4">
    <source>
        <dbReference type="Proteomes" id="UP001156140"/>
    </source>
</evidence>
<dbReference type="PROSITE" id="PS50933">
    <property type="entry name" value="CHRD"/>
    <property type="match status" value="1"/>
</dbReference>
<dbReference type="EMBL" id="JALAZD010000003">
    <property type="protein sequence ID" value="MCI0128933.1"/>
    <property type="molecule type" value="Genomic_DNA"/>
</dbReference>
<dbReference type="Proteomes" id="UP001156140">
    <property type="component" value="Unassembled WGS sequence"/>
</dbReference>
<dbReference type="RefSeq" id="WP_035035673.1">
    <property type="nucleotide sequence ID" value="NZ_CP068983.1"/>
</dbReference>
<feature type="domain" description="CHRD" evidence="2">
    <location>
        <begin position="26"/>
        <end position="146"/>
    </location>
</feature>
<accession>A0AA41QQY0</accession>
<name>A0AA41QQY0_9HYPH</name>
<comment type="caution">
    <text evidence="3">The sequence shown here is derived from an EMBL/GenBank/DDBJ whole genome shotgun (WGS) entry which is preliminary data.</text>
</comment>
<dbReference type="SMART" id="SM00754">
    <property type="entry name" value="CHRD"/>
    <property type="match status" value="1"/>
</dbReference>
<dbReference type="InterPro" id="IPR010895">
    <property type="entry name" value="CHRD"/>
</dbReference>
<proteinExistence type="predicted"/>
<evidence type="ECO:0000313" key="3">
    <source>
        <dbReference type="EMBL" id="MCI0128933.1"/>
    </source>
</evidence>
<reference evidence="3" key="1">
    <citation type="submission" date="2022-03" db="EMBL/GenBank/DDBJ databases">
        <title>The complete genome sequence of a Methyloterrigena soli.</title>
        <authorList>
            <person name="Zi Z."/>
        </authorList>
    </citation>
    <scope>NUCLEOTIDE SEQUENCE</scope>
    <source>
        <strain evidence="3">M48</strain>
    </source>
</reference>
<protein>
    <submittedName>
        <fullName evidence="3">CHRD domain-containing protein</fullName>
    </submittedName>
</protein>
<keyword evidence="1" id="KW-0732">Signal</keyword>
<feature type="chain" id="PRO_5041400089" evidence="1">
    <location>
        <begin position="26"/>
        <end position="146"/>
    </location>
</feature>
<sequence length="146" mass="15129">MSISVRPLIVATTLAFALAATPAFAEMVHFKAALDGKSEVPPTDSAGTGTVDATYDTDSKAFTWTIDYSGLSGDASAAHFHGPADPGANASPVVPIDGALTSPIKGTATLTDEQATDLQAGKWYFNIHTAKFPDGEIRGQVTKADM</sequence>
<evidence type="ECO:0000259" key="2">
    <source>
        <dbReference type="PROSITE" id="PS50933"/>
    </source>
</evidence>
<feature type="signal peptide" evidence="1">
    <location>
        <begin position="1"/>
        <end position="25"/>
    </location>
</feature>
<keyword evidence="4" id="KW-1185">Reference proteome</keyword>
<evidence type="ECO:0000256" key="1">
    <source>
        <dbReference type="SAM" id="SignalP"/>
    </source>
</evidence>
<gene>
    <name evidence="3" type="ORF">ML536_19025</name>
</gene>